<dbReference type="PATRIC" id="fig|1454003.3.peg.3207"/>
<dbReference type="PANTHER" id="PTHR33570:SF2">
    <property type="entry name" value="CARBOXYMUCONOLACTONE DECARBOXYLASE-LIKE DOMAIN-CONTAINING PROTEIN"/>
    <property type="match status" value="1"/>
</dbReference>
<evidence type="ECO:0000259" key="1">
    <source>
        <dbReference type="Pfam" id="PF02627"/>
    </source>
</evidence>
<dbReference type="STRING" id="1454003.AW10_03152"/>
<dbReference type="InterPro" id="IPR052512">
    <property type="entry name" value="4CMD/NDH-1_regulator"/>
</dbReference>
<dbReference type="InterPro" id="IPR003779">
    <property type="entry name" value="CMD-like"/>
</dbReference>
<name>A0A011N6T0_9PROT</name>
<comment type="caution">
    <text evidence="2">The sequence shown here is derived from an EMBL/GenBank/DDBJ whole genome shotgun (WGS) entry which is preliminary data.</text>
</comment>
<dbReference type="EMBL" id="JEMX01000075">
    <property type="protein sequence ID" value="EXI78308.1"/>
    <property type="molecule type" value="Genomic_DNA"/>
</dbReference>
<accession>A0A011N6T0</accession>
<dbReference type="GO" id="GO:0051920">
    <property type="term" value="F:peroxiredoxin activity"/>
    <property type="evidence" value="ECO:0007669"/>
    <property type="project" value="InterPro"/>
</dbReference>
<proteinExistence type="predicted"/>
<organism evidence="2 3">
    <name type="scientific">Candidatus Accumulibacter appositus</name>
    <dbReference type="NCBI Taxonomy" id="1454003"/>
    <lineage>
        <taxon>Bacteria</taxon>
        <taxon>Pseudomonadati</taxon>
        <taxon>Pseudomonadota</taxon>
        <taxon>Betaproteobacteria</taxon>
        <taxon>Candidatus Accumulibacter</taxon>
    </lineage>
</organism>
<dbReference type="Proteomes" id="UP000021816">
    <property type="component" value="Unassembled WGS sequence"/>
</dbReference>
<dbReference type="AlphaFoldDB" id="A0A011N6T0"/>
<dbReference type="PANTHER" id="PTHR33570">
    <property type="entry name" value="4-CARBOXYMUCONOLACTONE DECARBOXYLASE FAMILY PROTEIN"/>
    <property type="match status" value="1"/>
</dbReference>
<dbReference type="SUPFAM" id="SSF69118">
    <property type="entry name" value="AhpD-like"/>
    <property type="match status" value="1"/>
</dbReference>
<reference evidence="2 3" key="1">
    <citation type="submission" date="2014-02" db="EMBL/GenBank/DDBJ databases">
        <title>Expanding our view of genomic diversity in Candidatus Accumulibacter clades.</title>
        <authorList>
            <person name="Skennerton C.T."/>
            <person name="Barr J.J."/>
            <person name="Slater F.R."/>
            <person name="Bond P.L."/>
            <person name="Tyson G.W."/>
        </authorList>
    </citation>
    <scope>NUCLEOTIDE SEQUENCE [LARGE SCALE GENOMIC DNA]</scope>
    <source>
        <strain evidence="3">BA-92</strain>
    </source>
</reference>
<dbReference type="Gene3D" id="1.20.1290.10">
    <property type="entry name" value="AhpD-like"/>
    <property type="match status" value="1"/>
</dbReference>
<evidence type="ECO:0000313" key="2">
    <source>
        <dbReference type="EMBL" id="EXI78308.1"/>
    </source>
</evidence>
<dbReference type="Pfam" id="PF02627">
    <property type="entry name" value="CMD"/>
    <property type="match status" value="1"/>
</dbReference>
<feature type="domain" description="Carboxymuconolactone decarboxylase-like" evidence="1">
    <location>
        <begin position="25"/>
        <end position="111"/>
    </location>
</feature>
<evidence type="ECO:0000313" key="3">
    <source>
        <dbReference type="Proteomes" id="UP000021816"/>
    </source>
</evidence>
<sequence length="118" mass="12749">MTQPYANAVLDDKELQANLTAVNPKYGPWVTRVAGEVWGLPLIDQKTKALIALTTDVVNQSPQGPGTAFAAHVEIALSQGASRDEIEELFLFLTVYAGFNKVVGCFAALNELLDDKSQ</sequence>
<dbReference type="InterPro" id="IPR029032">
    <property type="entry name" value="AhpD-like"/>
</dbReference>
<protein>
    <submittedName>
        <fullName evidence="2">4-carboxymuconolactone decarboxylase</fullName>
    </submittedName>
</protein>
<gene>
    <name evidence="2" type="ORF">AW10_03152</name>
</gene>